<evidence type="ECO:0000313" key="2">
    <source>
        <dbReference type="EMBL" id="KAJ6257807.1"/>
    </source>
</evidence>
<accession>A0AAD6ISX1</accession>
<feature type="region of interest" description="Disordered" evidence="1">
    <location>
        <begin position="1"/>
        <end position="70"/>
    </location>
</feature>
<evidence type="ECO:0000256" key="1">
    <source>
        <dbReference type="SAM" id="MobiDB-lite"/>
    </source>
</evidence>
<dbReference type="Proteomes" id="UP001221413">
    <property type="component" value="Unassembled WGS sequence"/>
</dbReference>
<reference evidence="2" key="1">
    <citation type="submission" date="2023-01" db="EMBL/GenBank/DDBJ databases">
        <title>The chitinases involved in constricting ring structure development in the nematode-trapping fungus Drechslerella dactyloides.</title>
        <authorList>
            <person name="Wang R."/>
            <person name="Zhang L."/>
            <person name="Tang P."/>
            <person name="Li S."/>
            <person name="Liang L."/>
        </authorList>
    </citation>
    <scope>NUCLEOTIDE SEQUENCE</scope>
    <source>
        <strain evidence="2">YMF1.00031</strain>
    </source>
</reference>
<keyword evidence="3" id="KW-1185">Reference proteome</keyword>
<dbReference type="EMBL" id="JAQGDS010000010">
    <property type="protein sequence ID" value="KAJ6257807.1"/>
    <property type="molecule type" value="Genomic_DNA"/>
</dbReference>
<dbReference type="AlphaFoldDB" id="A0AAD6ISX1"/>
<organism evidence="2 3">
    <name type="scientific">Drechslerella dactyloides</name>
    <name type="common">Nematode-trapping fungus</name>
    <name type="synonym">Arthrobotrys dactyloides</name>
    <dbReference type="NCBI Taxonomy" id="74499"/>
    <lineage>
        <taxon>Eukaryota</taxon>
        <taxon>Fungi</taxon>
        <taxon>Dikarya</taxon>
        <taxon>Ascomycota</taxon>
        <taxon>Pezizomycotina</taxon>
        <taxon>Orbiliomycetes</taxon>
        <taxon>Orbiliales</taxon>
        <taxon>Orbiliaceae</taxon>
        <taxon>Drechslerella</taxon>
    </lineage>
</organism>
<gene>
    <name evidence="2" type="ORF">Dda_7596</name>
</gene>
<evidence type="ECO:0000313" key="3">
    <source>
        <dbReference type="Proteomes" id="UP001221413"/>
    </source>
</evidence>
<proteinExistence type="predicted"/>
<feature type="compositionally biased region" description="Basic and acidic residues" evidence="1">
    <location>
        <begin position="113"/>
        <end position="127"/>
    </location>
</feature>
<feature type="compositionally biased region" description="Basic residues" evidence="1">
    <location>
        <begin position="52"/>
        <end position="64"/>
    </location>
</feature>
<feature type="region of interest" description="Disordered" evidence="1">
    <location>
        <begin position="90"/>
        <end position="127"/>
    </location>
</feature>
<protein>
    <submittedName>
        <fullName evidence="2">Uncharacterized protein</fullName>
    </submittedName>
</protein>
<name>A0AAD6ISX1_DREDA</name>
<comment type="caution">
    <text evidence="2">The sequence shown here is derived from an EMBL/GenBank/DDBJ whole genome shotgun (WGS) entry which is preliminary data.</text>
</comment>
<sequence length="127" mass="14012">MVKKRRMSARECYSSPPRKESPRDDDEQPPKQSSSQNLMHGRQAMQASAPSRVHHPGHGRGHRRSGSEAVVVHPSIPFLIPFQTHIDSWPRAGSWTAGDGPKTSAFTSTNATIREERDKEGDKGGST</sequence>